<dbReference type="NCBIfam" id="TIGR00530">
    <property type="entry name" value="AGP_acyltrn"/>
    <property type="match status" value="1"/>
</dbReference>
<organism evidence="7 8">
    <name type="scientific">Debaryomyces hansenii (strain ATCC 36239 / CBS 767 / BCRC 21394 / JCM 1990 / NBRC 0083 / IGC 2968)</name>
    <name type="common">Yeast</name>
    <name type="synonym">Torulaspora hansenii</name>
    <dbReference type="NCBI Taxonomy" id="284592"/>
    <lineage>
        <taxon>Eukaryota</taxon>
        <taxon>Fungi</taxon>
        <taxon>Dikarya</taxon>
        <taxon>Ascomycota</taxon>
        <taxon>Saccharomycotina</taxon>
        <taxon>Pichiomycetes</taxon>
        <taxon>Debaryomycetaceae</taxon>
        <taxon>Debaryomyces</taxon>
    </lineage>
</organism>
<dbReference type="GO" id="GO:0016020">
    <property type="term" value="C:membrane"/>
    <property type="evidence" value="ECO:0007669"/>
    <property type="project" value="InterPro"/>
</dbReference>
<evidence type="ECO:0000259" key="6">
    <source>
        <dbReference type="SMART" id="SM00563"/>
    </source>
</evidence>
<reference evidence="7 8" key="1">
    <citation type="journal article" date="2004" name="Nature">
        <title>Genome evolution in yeasts.</title>
        <authorList>
            <consortium name="Genolevures"/>
            <person name="Dujon B."/>
            <person name="Sherman D."/>
            <person name="Fischer G."/>
            <person name="Durrens P."/>
            <person name="Casaregola S."/>
            <person name="Lafontaine I."/>
            <person name="de Montigny J."/>
            <person name="Marck C."/>
            <person name="Neuveglise C."/>
            <person name="Talla E."/>
            <person name="Goffard N."/>
            <person name="Frangeul L."/>
            <person name="Aigle M."/>
            <person name="Anthouard V."/>
            <person name="Babour A."/>
            <person name="Barbe V."/>
            <person name="Barnay S."/>
            <person name="Blanchin S."/>
            <person name="Beckerich J.M."/>
            <person name="Beyne E."/>
            <person name="Bleykasten C."/>
            <person name="Boisrame A."/>
            <person name="Boyer J."/>
            <person name="Cattolico L."/>
            <person name="Confanioleri F."/>
            <person name="de Daruvar A."/>
            <person name="Despons L."/>
            <person name="Fabre E."/>
            <person name="Fairhead C."/>
            <person name="Ferry-Dumazet H."/>
            <person name="Groppi A."/>
            <person name="Hantraye F."/>
            <person name="Hennequin C."/>
            <person name="Jauniaux N."/>
            <person name="Joyet P."/>
            <person name="Kachouri R."/>
            <person name="Kerrest A."/>
            <person name="Koszul R."/>
            <person name="Lemaire M."/>
            <person name="Lesur I."/>
            <person name="Ma L."/>
            <person name="Muller H."/>
            <person name="Nicaud J.M."/>
            <person name="Nikolski M."/>
            <person name="Oztas S."/>
            <person name="Ozier-Kalogeropoulos O."/>
            <person name="Pellenz S."/>
            <person name="Potier S."/>
            <person name="Richard G.F."/>
            <person name="Straub M.L."/>
            <person name="Suleau A."/>
            <person name="Swennene D."/>
            <person name="Tekaia F."/>
            <person name="Wesolowski-Louvel M."/>
            <person name="Westhof E."/>
            <person name="Wirth B."/>
            <person name="Zeniou-Meyer M."/>
            <person name="Zivanovic I."/>
            <person name="Bolotin-Fukuhara M."/>
            <person name="Thierry A."/>
            <person name="Bouchier C."/>
            <person name="Caudron B."/>
            <person name="Scarpelli C."/>
            <person name="Gaillardin C."/>
            <person name="Weissenbach J."/>
            <person name="Wincker P."/>
            <person name="Souciet J.L."/>
        </authorList>
    </citation>
    <scope>NUCLEOTIDE SEQUENCE [LARGE SCALE GENOMIC DNA]</scope>
    <source>
        <strain evidence="8">ATCC 36239 / CBS 767 / BCRC 21394 / JCM 1990 / NBRC 0083 / IGC 2968</strain>
    </source>
</reference>
<dbReference type="GO" id="GO:0005811">
    <property type="term" value="C:lipid droplet"/>
    <property type="evidence" value="ECO:0007669"/>
    <property type="project" value="EnsemblFungi"/>
</dbReference>
<keyword evidence="8" id="KW-1185">Reference proteome</keyword>
<evidence type="ECO:0000256" key="1">
    <source>
        <dbReference type="ARBA" id="ARBA00008655"/>
    </source>
</evidence>
<protein>
    <recommendedName>
        <fullName evidence="4">1-acyl-sn-glycerol-3-phosphate acyltransferase</fullName>
        <ecNumber evidence="4">2.3.1.51</ecNumber>
    </recommendedName>
</protein>
<evidence type="ECO:0000256" key="3">
    <source>
        <dbReference type="ARBA" id="ARBA00023315"/>
    </source>
</evidence>
<dbReference type="STRING" id="284592.B5RV15"/>
<accession>B5RV15</accession>
<feature type="compositionally biased region" description="Acidic residues" evidence="5">
    <location>
        <begin position="302"/>
        <end position="322"/>
    </location>
</feature>
<gene>
    <name evidence="7" type="ordered locus">DEHA2G01496g</name>
</gene>
<evidence type="ECO:0000256" key="5">
    <source>
        <dbReference type="SAM" id="MobiDB-lite"/>
    </source>
</evidence>
<feature type="compositionally biased region" description="Polar residues" evidence="5">
    <location>
        <begin position="288"/>
        <end position="301"/>
    </location>
</feature>
<dbReference type="OMA" id="SKCTIQP"/>
<dbReference type="Proteomes" id="UP000000599">
    <property type="component" value="Chromosome G"/>
</dbReference>
<dbReference type="EMBL" id="CR382139">
    <property type="protein sequence ID" value="CAR65894.1"/>
    <property type="molecule type" value="Genomic_DNA"/>
</dbReference>
<dbReference type="PANTHER" id="PTHR10434:SF11">
    <property type="entry name" value="1-ACYL-SN-GLYCEROL-3-PHOSPHATE ACYLTRANSFERASE"/>
    <property type="match status" value="1"/>
</dbReference>
<dbReference type="KEGG" id="dha:DEHA2G01496g"/>
<dbReference type="InParanoid" id="B5RV15"/>
<comment type="domain">
    <text evidence="4">The HXXXXD motif is essential for acyltransferase activity and may constitute the binding site for the phosphate moiety of the glycerol-3-phosphate.</text>
</comment>
<dbReference type="AlphaFoldDB" id="B5RV15"/>
<dbReference type="SMART" id="SM00563">
    <property type="entry name" value="PlsC"/>
    <property type="match status" value="1"/>
</dbReference>
<sequence length="329" mass="36622">MDCGINDVCINQLLFFHDVCFCSTIYLQSVDRQLGQMSSIINSIKFYVKSTVFGVLISGCALYGVVASILLRLVGKKDYAQYTVARVFYHTFSKILGIKITIKNEHFLHDVPGIIVSNHQSALDILMLGKVFHPGYTVTAKKALQYFPFLGWFMLASGTFFLDRARGEKARKVLDNALKSLKAEKRALFMFPEGTRSATKELEMLPFKKGAFHLAQQAGIPIIPVVVSNTSNIFNAKDRIFNSGEIFIEVLKPMPTDDLETNSDISAFSVQVRDEMLEALQRVGYSVPSGTSSEQPSANGQTEEEITDIDTDTDPEQSEFSEETPLIGK</sequence>
<dbReference type="GO" id="GO:0005783">
    <property type="term" value="C:endoplasmic reticulum"/>
    <property type="evidence" value="ECO:0007669"/>
    <property type="project" value="TreeGrafter"/>
</dbReference>
<dbReference type="HOGENOM" id="CLU_027938_10_0_1"/>
<keyword evidence="2 4" id="KW-0808">Transferase</keyword>
<feature type="region of interest" description="Disordered" evidence="5">
    <location>
        <begin position="285"/>
        <end position="329"/>
    </location>
</feature>
<dbReference type="InterPro" id="IPR004552">
    <property type="entry name" value="AGP_acyltrans"/>
</dbReference>
<evidence type="ECO:0000313" key="8">
    <source>
        <dbReference type="Proteomes" id="UP000000599"/>
    </source>
</evidence>
<feature type="domain" description="Phospholipid/glycerol acyltransferase" evidence="6">
    <location>
        <begin position="113"/>
        <end position="230"/>
    </location>
</feature>
<keyword evidence="4" id="KW-0594">Phospholipid biosynthesis</keyword>
<dbReference type="GO" id="GO:0003841">
    <property type="term" value="F:1-acylglycerol-3-phosphate O-acyltransferase activity"/>
    <property type="evidence" value="ECO:0007669"/>
    <property type="project" value="UniProtKB-UniRule"/>
</dbReference>
<name>B5RV15_DEBHA</name>
<dbReference type="FunCoup" id="B5RV15">
    <property type="interactions" value="297"/>
</dbReference>
<dbReference type="InterPro" id="IPR002123">
    <property type="entry name" value="Plipid/glycerol_acylTrfase"/>
</dbReference>
<dbReference type="GeneID" id="8999103"/>
<evidence type="ECO:0000256" key="4">
    <source>
        <dbReference type="RuleBase" id="RU361267"/>
    </source>
</evidence>
<evidence type="ECO:0000256" key="2">
    <source>
        <dbReference type="ARBA" id="ARBA00022679"/>
    </source>
</evidence>
<dbReference type="Pfam" id="PF01553">
    <property type="entry name" value="Acyltransferase"/>
    <property type="match status" value="1"/>
</dbReference>
<dbReference type="EC" id="2.3.1.51" evidence="4"/>
<dbReference type="GO" id="GO:0006654">
    <property type="term" value="P:phosphatidic acid biosynthetic process"/>
    <property type="evidence" value="ECO:0007669"/>
    <property type="project" value="TreeGrafter"/>
</dbReference>
<keyword evidence="4" id="KW-0444">Lipid biosynthesis</keyword>
<dbReference type="VEuPathDB" id="FungiDB:DEHA2G01496g"/>
<dbReference type="eggNOG" id="KOG2848">
    <property type="taxonomic scope" value="Eukaryota"/>
</dbReference>
<keyword evidence="4" id="KW-0443">Lipid metabolism</keyword>
<proteinExistence type="inferred from homology"/>
<dbReference type="RefSeq" id="XP_002770559.1">
    <property type="nucleotide sequence ID" value="XM_002770513.1"/>
</dbReference>
<keyword evidence="3 4" id="KW-0012">Acyltransferase</keyword>
<dbReference type="SUPFAM" id="SSF69593">
    <property type="entry name" value="Glycerol-3-phosphate (1)-acyltransferase"/>
    <property type="match status" value="1"/>
</dbReference>
<keyword evidence="4" id="KW-1208">Phospholipid metabolism</keyword>
<dbReference type="CDD" id="cd07989">
    <property type="entry name" value="LPLAT_AGPAT-like"/>
    <property type="match status" value="1"/>
</dbReference>
<evidence type="ECO:0000313" key="7">
    <source>
        <dbReference type="EMBL" id="CAR65894.1"/>
    </source>
</evidence>
<dbReference type="OrthoDB" id="202234at2759"/>
<comment type="catalytic activity">
    <reaction evidence="4">
        <text>a 1-acyl-sn-glycero-3-phosphate + an acyl-CoA = a 1,2-diacyl-sn-glycero-3-phosphate + CoA</text>
        <dbReference type="Rhea" id="RHEA:19709"/>
        <dbReference type="ChEBI" id="CHEBI:57287"/>
        <dbReference type="ChEBI" id="CHEBI:57970"/>
        <dbReference type="ChEBI" id="CHEBI:58342"/>
        <dbReference type="ChEBI" id="CHEBI:58608"/>
        <dbReference type="EC" id="2.3.1.51"/>
    </reaction>
</comment>
<comment type="similarity">
    <text evidence="1 4">Belongs to the 1-acyl-sn-glycerol-3-phosphate acyltransferase family.</text>
</comment>
<dbReference type="PANTHER" id="PTHR10434">
    <property type="entry name" value="1-ACYL-SN-GLYCEROL-3-PHOSPHATE ACYLTRANSFERASE"/>
    <property type="match status" value="1"/>
</dbReference>